<dbReference type="InterPro" id="IPR017787">
    <property type="entry name" value="NIF_FeS_clus_asmbl_NifU-like"/>
</dbReference>
<dbReference type="PANTHER" id="PTHR10093">
    <property type="entry name" value="IRON-SULFUR CLUSTER ASSEMBLY ENZYME NIFU HOMOLOG"/>
    <property type="match status" value="1"/>
</dbReference>
<evidence type="ECO:0000313" key="2">
    <source>
        <dbReference type="EMBL" id="MBA2881214.1"/>
    </source>
</evidence>
<dbReference type="Gene3D" id="3.90.1010.10">
    <property type="match status" value="1"/>
</dbReference>
<gene>
    <name evidence="2" type="ORF">HNR65_001540</name>
</gene>
<proteinExistence type="predicted"/>
<evidence type="ECO:0000259" key="1">
    <source>
        <dbReference type="Pfam" id="PF01592"/>
    </source>
</evidence>
<dbReference type="SUPFAM" id="SSF82649">
    <property type="entry name" value="SufE/NifU"/>
    <property type="match status" value="1"/>
</dbReference>
<dbReference type="EMBL" id="JACDUS010000003">
    <property type="protein sequence ID" value="MBA2881214.1"/>
    <property type="molecule type" value="Genomic_DNA"/>
</dbReference>
<dbReference type="Proteomes" id="UP000525298">
    <property type="component" value="Unassembled WGS sequence"/>
</dbReference>
<organism evidence="2 3">
    <name type="scientific">Desulfosalsimonas propionicica</name>
    <dbReference type="NCBI Taxonomy" id="332175"/>
    <lineage>
        <taxon>Bacteria</taxon>
        <taxon>Pseudomonadati</taxon>
        <taxon>Thermodesulfobacteriota</taxon>
        <taxon>Desulfobacteria</taxon>
        <taxon>Desulfobacterales</taxon>
        <taxon>Desulfosalsimonadaceae</taxon>
        <taxon>Desulfosalsimonas</taxon>
    </lineage>
</organism>
<feature type="domain" description="NIF system FeS cluster assembly NifU N-terminal" evidence="1">
    <location>
        <begin position="1"/>
        <end position="123"/>
    </location>
</feature>
<dbReference type="CDD" id="cd06664">
    <property type="entry name" value="IscU_like"/>
    <property type="match status" value="1"/>
</dbReference>
<dbReference type="AlphaFoldDB" id="A0A7W0C8W3"/>
<dbReference type="Pfam" id="PF01592">
    <property type="entry name" value="NifU_N"/>
    <property type="match status" value="1"/>
</dbReference>
<keyword evidence="3" id="KW-1185">Reference proteome</keyword>
<dbReference type="GO" id="GO:0051536">
    <property type="term" value="F:iron-sulfur cluster binding"/>
    <property type="evidence" value="ECO:0007669"/>
    <property type="project" value="InterPro"/>
</dbReference>
<sequence>MYNQVVMDHFKNPRNVGVIEDPDGVGEVGNPLCGDMMTIYLKIDENEKRISDIKFQTFGCGSAIAVSSMLTEMAKGKTLDEARKISNKDVAEALEGLPKNKLHCSNLGADALHMAIQDYDDKKAGIVRPREEREEKHEHGDGETCYCPYCDVELDEKASFCEACQRDLTEEH</sequence>
<dbReference type="InterPro" id="IPR002871">
    <property type="entry name" value="NIF_FeS_clus_asmbl_NifU_N"/>
</dbReference>
<accession>A0A7W0C8W3</accession>
<name>A0A7W0C8W3_9BACT</name>
<dbReference type="GO" id="GO:0005506">
    <property type="term" value="F:iron ion binding"/>
    <property type="evidence" value="ECO:0007669"/>
    <property type="project" value="InterPro"/>
</dbReference>
<evidence type="ECO:0000313" key="3">
    <source>
        <dbReference type="Proteomes" id="UP000525298"/>
    </source>
</evidence>
<reference evidence="2 3" key="1">
    <citation type="submission" date="2020-07" db="EMBL/GenBank/DDBJ databases">
        <title>Genomic Encyclopedia of Type Strains, Phase IV (KMG-IV): sequencing the most valuable type-strain genomes for metagenomic binning, comparative biology and taxonomic classification.</title>
        <authorList>
            <person name="Goeker M."/>
        </authorList>
    </citation>
    <scope>NUCLEOTIDE SEQUENCE [LARGE SCALE GENOMIC DNA]</scope>
    <source>
        <strain evidence="2 3">DSM 17721</strain>
    </source>
</reference>
<dbReference type="GO" id="GO:0016226">
    <property type="term" value="P:iron-sulfur cluster assembly"/>
    <property type="evidence" value="ECO:0007669"/>
    <property type="project" value="InterPro"/>
</dbReference>
<dbReference type="NCBIfam" id="TIGR03419">
    <property type="entry name" value="NifU_clost"/>
    <property type="match status" value="1"/>
</dbReference>
<protein>
    <submittedName>
        <fullName evidence="2">Nitrogen fixation NifU-like protein</fullName>
    </submittedName>
</protein>
<dbReference type="RefSeq" id="WP_181551014.1">
    <property type="nucleotide sequence ID" value="NZ_JACDUS010000003.1"/>
</dbReference>
<comment type="caution">
    <text evidence="2">The sequence shown here is derived from an EMBL/GenBank/DDBJ whole genome shotgun (WGS) entry which is preliminary data.</text>
</comment>